<comment type="similarity">
    <text evidence="2">Belongs to the eIF-2B gamma/epsilon subunits family.</text>
</comment>
<organism evidence="11 12">
    <name type="scientific">Cyphellophora attinorum</name>
    <dbReference type="NCBI Taxonomy" id="1664694"/>
    <lineage>
        <taxon>Eukaryota</taxon>
        <taxon>Fungi</taxon>
        <taxon>Dikarya</taxon>
        <taxon>Ascomycota</taxon>
        <taxon>Pezizomycotina</taxon>
        <taxon>Eurotiomycetes</taxon>
        <taxon>Chaetothyriomycetidae</taxon>
        <taxon>Chaetothyriales</taxon>
        <taxon>Cyphellophoraceae</taxon>
        <taxon>Cyphellophora</taxon>
    </lineage>
</organism>
<dbReference type="GeneID" id="28738431"/>
<dbReference type="InterPro" id="IPR011004">
    <property type="entry name" value="Trimer_LpxA-like_sf"/>
</dbReference>
<feature type="region of interest" description="Disordered" evidence="9">
    <location>
        <begin position="348"/>
        <end position="388"/>
    </location>
</feature>
<dbReference type="GO" id="GO:0003743">
    <property type="term" value="F:translation initiation factor activity"/>
    <property type="evidence" value="ECO:0007669"/>
    <property type="project" value="UniProtKB-KW"/>
</dbReference>
<dbReference type="OrthoDB" id="10250549at2759"/>
<keyword evidence="12" id="KW-1185">Reference proteome</keyword>
<dbReference type="SUPFAM" id="SSF51161">
    <property type="entry name" value="Trimeric LpxA-like enzymes"/>
    <property type="match status" value="1"/>
</dbReference>
<feature type="compositionally biased region" description="Polar residues" evidence="9">
    <location>
        <begin position="360"/>
        <end position="386"/>
    </location>
</feature>
<dbReference type="SUPFAM" id="SSF53448">
    <property type="entry name" value="Nucleotide-diphospho-sugar transferases"/>
    <property type="match status" value="1"/>
</dbReference>
<reference evidence="11 12" key="1">
    <citation type="submission" date="2015-06" db="EMBL/GenBank/DDBJ databases">
        <title>Draft genome of the ant-associated black yeast Phialophora attae CBS 131958.</title>
        <authorList>
            <person name="Moreno L.F."/>
            <person name="Stielow B.J."/>
            <person name="de Hoog S."/>
            <person name="Vicente V.A."/>
            <person name="Weiss V.A."/>
            <person name="de Vries M."/>
            <person name="Cruz L.M."/>
            <person name="Souza E.M."/>
        </authorList>
    </citation>
    <scope>NUCLEOTIDE SEQUENCE [LARGE SCALE GENOMIC DNA]</scope>
    <source>
        <strain evidence="11 12">CBS 131958</strain>
    </source>
</reference>
<dbReference type="InterPro" id="IPR029044">
    <property type="entry name" value="Nucleotide-diphossugar_trans"/>
</dbReference>
<evidence type="ECO:0000256" key="4">
    <source>
        <dbReference type="ARBA" id="ARBA00022540"/>
    </source>
</evidence>
<dbReference type="GO" id="GO:0005085">
    <property type="term" value="F:guanyl-nucleotide exchange factor activity"/>
    <property type="evidence" value="ECO:0007669"/>
    <property type="project" value="TreeGrafter"/>
</dbReference>
<dbReference type="PANTHER" id="PTHR45989:SF1">
    <property type="entry name" value="TRANSLATION INITIATION FACTOR EIF-2B SUBUNIT GAMMA"/>
    <property type="match status" value="1"/>
</dbReference>
<dbReference type="STRING" id="1664694.A0A0N0NQJ8"/>
<dbReference type="PANTHER" id="PTHR45989">
    <property type="entry name" value="TRANSLATION INITIATION FACTOR EIF-2B SUBUNIT GAMMA"/>
    <property type="match status" value="1"/>
</dbReference>
<evidence type="ECO:0000259" key="10">
    <source>
        <dbReference type="Pfam" id="PF25084"/>
    </source>
</evidence>
<evidence type="ECO:0000256" key="1">
    <source>
        <dbReference type="ARBA" id="ARBA00004514"/>
    </source>
</evidence>
<evidence type="ECO:0000256" key="5">
    <source>
        <dbReference type="ARBA" id="ARBA00022917"/>
    </source>
</evidence>
<evidence type="ECO:0000256" key="7">
    <source>
        <dbReference type="ARBA" id="ARBA00044229"/>
    </source>
</evidence>
<dbReference type="Pfam" id="PF25084">
    <property type="entry name" value="LbH_EIF2B"/>
    <property type="match status" value="1"/>
</dbReference>
<feature type="compositionally biased region" description="Gly residues" evidence="9">
    <location>
        <begin position="170"/>
        <end position="179"/>
    </location>
</feature>
<feature type="domain" description="EIF2B subunit epsilon/gamma LbH" evidence="10">
    <location>
        <begin position="483"/>
        <end position="566"/>
    </location>
</feature>
<evidence type="ECO:0000256" key="9">
    <source>
        <dbReference type="SAM" id="MobiDB-lite"/>
    </source>
</evidence>
<dbReference type="Gene3D" id="2.160.10.10">
    <property type="entry name" value="Hexapeptide repeat proteins"/>
    <property type="match status" value="1"/>
</dbReference>
<dbReference type="InterPro" id="IPR051960">
    <property type="entry name" value="eIF2B_gamma"/>
</dbReference>
<accession>A0A0N0NQJ8</accession>
<dbReference type="EMBL" id="LFJN01000004">
    <property type="protein sequence ID" value="KPI43991.1"/>
    <property type="molecule type" value="Genomic_DNA"/>
</dbReference>
<evidence type="ECO:0000256" key="3">
    <source>
        <dbReference type="ARBA" id="ARBA00022490"/>
    </source>
</evidence>
<sequence>MAPYATSTPYTGFQALILCGPGLSMNTFTSVPSEFPKALVQIANRPMVWYVLDWCYRCGLTDITLITPPDAKDVLAAALAQEPHLTSLPSPSPDLLAPADLKFETATAELLRLPEVQRAIKSDFVLLPCDLICDIHGESFLDTYLTSIGGLAGTGISTDEHDPQRPVTFGSGGESSGRRGGLSIWYNTAKREESVKKEECDFLATVQFKPDVTSEFYKGKASNFPGLLRNLVWTKPMSDLLEGETVRVRSSVLNKYGYIKCFTQYRDAHIYLLPYWVKEYAKINEGFISFTEDLVGTWAQSDWRKPAYREKYGSNKIFAPKTTATDIDQKIDRPVEEEVDLLFYSTIQTSPRPGKPTEAATESNVASPRQSNTLPSLNSTGESTRPATEVKLASRVQANPEDSILSDTINPSTSETVASMPTITAFVLDNGGAAPLVRRVDTTPLLLSVSLLLAKRPSIEEDAKAGKSTSSPFAHASKIHATASIAQQVTIQRSDCLVGANTTIATRCVIKNSVIGANVTLGQRTRITGSVVMDGATIGEGVELNGTVIGKKCRLGDRVKLTSCEVADGYMLADGTQEKDEKFMVGGLEADDDDDELPESADSNSAEED</sequence>
<feature type="region of interest" description="Disordered" evidence="9">
    <location>
        <begin position="584"/>
        <end position="609"/>
    </location>
</feature>
<name>A0A0N0NQJ8_9EURO</name>
<keyword evidence="5" id="KW-0648">Protein biosynthesis</keyword>
<evidence type="ECO:0000256" key="6">
    <source>
        <dbReference type="ARBA" id="ARBA00044196"/>
    </source>
</evidence>
<dbReference type="Gene3D" id="3.90.550.10">
    <property type="entry name" value="Spore Coat Polysaccharide Biosynthesis Protein SpsA, Chain A"/>
    <property type="match status" value="1"/>
</dbReference>
<protein>
    <recommendedName>
        <fullName evidence="6">Translation initiation factor eIF2B subunit gamma</fullName>
    </recommendedName>
    <alternativeName>
        <fullName evidence="7">eIF2B GDP-GTP exchange factor subunit gamma</fullName>
    </alternativeName>
</protein>
<evidence type="ECO:0000313" key="11">
    <source>
        <dbReference type="EMBL" id="KPI43991.1"/>
    </source>
</evidence>
<feature type="compositionally biased region" description="Acidic residues" evidence="9">
    <location>
        <begin position="589"/>
        <end position="609"/>
    </location>
</feature>
<keyword evidence="3" id="KW-0963">Cytoplasm</keyword>
<evidence type="ECO:0000256" key="2">
    <source>
        <dbReference type="ARBA" id="ARBA00007878"/>
    </source>
</evidence>
<keyword evidence="4" id="KW-0396">Initiation factor</keyword>
<proteinExistence type="inferred from homology"/>
<dbReference type="GO" id="GO:0002183">
    <property type="term" value="P:cytoplasmic translational initiation"/>
    <property type="evidence" value="ECO:0007669"/>
    <property type="project" value="TreeGrafter"/>
</dbReference>
<dbReference type="GO" id="GO:0005829">
    <property type="term" value="C:cytosol"/>
    <property type="evidence" value="ECO:0007669"/>
    <property type="project" value="UniProtKB-SubCell"/>
</dbReference>
<feature type="region of interest" description="Disordered" evidence="9">
    <location>
        <begin position="156"/>
        <end position="179"/>
    </location>
</feature>
<dbReference type="VEuPathDB" id="FungiDB:AB675_6272"/>
<comment type="subunit">
    <text evidence="8">Component of the translation initiation factor 2B (eIF2B) complex which is a heterodecamer of two sets of five different subunits: alpha, beta, gamma, delta and epsilon. Subunits alpha, beta and delta comprise a regulatory subcomplex and subunits epsilon and gamma comprise a catalytic subcomplex. Within the complex, the hexameric regulatory complex resides at the center, with the two heterodimeric catalytic subcomplexes bound on opposite sides.</text>
</comment>
<dbReference type="Proteomes" id="UP000038010">
    <property type="component" value="Unassembled WGS sequence"/>
</dbReference>
<dbReference type="AlphaFoldDB" id="A0A0N0NQJ8"/>
<evidence type="ECO:0000256" key="8">
    <source>
        <dbReference type="ARBA" id="ARBA00046432"/>
    </source>
</evidence>
<gene>
    <name evidence="11" type="ORF">AB675_6272</name>
</gene>
<dbReference type="InterPro" id="IPR056764">
    <property type="entry name" value="LbH_EIF2B3/5"/>
</dbReference>
<comment type="caution">
    <text evidence="11">The sequence shown here is derived from an EMBL/GenBank/DDBJ whole genome shotgun (WGS) entry which is preliminary data.</text>
</comment>
<comment type="subcellular location">
    <subcellularLocation>
        <location evidence="1">Cytoplasm</location>
        <location evidence="1">Cytosol</location>
    </subcellularLocation>
</comment>
<dbReference type="RefSeq" id="XP_018003954.1">
    <property type="nucleotide sequence ID" value="XM_018146551.1"/>
</dbReference>
<evidence type="ECO:0000313" key="12">
    <source>
        <dbReference type="Proteomes" id="UP000038010"/>
    </source>
</evidence>
<dbReference type="GO" id="GO:0005851">
    <property type="term" value="C:eukaryotic translation initiation factor 2B complex"/>
    <property type="evidence" value="ECO:0007669"/>
    <property type="project" value="TreeGrafter"/>
</dbReference>